<comment type="caution">
    <text evidence="3">The sequence shown here is derived from an EMBL/GenBank/DDBJ whole genome shotgun (WGS) entry which is preliminary data.</text>
</comment>
<dbReference type="PANTHER" id="PTHR42024:SF1">
    <property type="entry name" value="AMINO ACID PERMEASE_ SLC12A DOMAIN-CONTAINING PROTEIN"/>
    <property type="match status" value="1"/>
</dbReference>
<name>A0A550C1F3_9AGAR</name>
<feature type="compositionally biased region" description="Basic and acidic residues" evidence="1">
    <location>
        <begin position="77"/>
        <end position="97"/>
    </location>
</feature>
<feature type="transmembrane region" description="Helical" evidence="2">
    <location>
        <begin position="164"/>
        <end position="184"/>
    </location>
</feature>
<feature type="compositionally biased region" description="Basic and acidic residues" evidence="1">
    <location>
        <begin position="624"/>
        <end position="635"/>
    </location>
</feature>
<evidence type="ECO:0000313" key="4">
    <source>
        <dbReference type="Proteomes" id="UP000320762"/>
    </source>
</evidence>
<dbReference type="PANTHER" id="PTHR42024">
    <property type="entry name" value="AMINO ACID PERMEASE_ SLC12A DOMAIN-CONTAINING PROTEIN"/>
    <property type="match status" value="1"/>
</dbReference>
<feature type="compositionally biased region" description="Basic and acidic residues" evidence="1">
    <location>
        <begin position="542"/>
        <end position="558"/>
    </location>
</feature>
<feature type="compositionally biased region" description="Low complexity" evidence="1">
    <location>
        <begin position="1"/>
        <end position="35"/>
    </location>
</feature>
<keyword evidence="2" id="KW-0812">Transmembrane</keyword>
<feature type="region of interest" description="Disordered" evidence="1">
    <location>
        <begin position="480"/>
        <end position="558"/>
    </location>
</feature>
<dbReference type="Proteomes" id="UP000320762">
    <property type="component" value="Unassembled WGS sequence"/>
</dbReference>
<sequence length="648" mass="72270">MTTQAPETTSSTAAPTRPTVDGAPVGTTTTTTATTSEPSEKARAQDAQAQVPPTGFAHRYLPRFVPFFAAAQRPRAKRDPRSLREKAKDTPDSEDYTRPTTPTEKAGQTFYVIRPEPPALHFKFKPRNPILYFLFLVLCNVVLPVLLFYPLINFTPLELRDVVGISSSALGLSSCFDAPMRLWKLTKHRTSFGPLNSTKWYHLDFSMWFYSTAMMVFAIPLIIAPIAPVYDMFNMATVMLILPAGLMMALSIIPLSPRLENWRRAIVPLSLTSDGVVKVAPLRTDVITPAATAPSDTTSATHIESPRVQTTSHFYEAFNDDEDPNNGHAPYTAVDAEHAAPYTTRYLPSEEDPDDTSVKPAMFYIIEDIVAVDFGYRRPWRRRLRARWRASPPFREHMRRQTAYWVFASIIHAGVTSAVTWGASFRFAFGWNLGMFFAWALLAGYCSWLLAQHELQNEHTWWVDRERALWADARTRALAAEAQPHRMTSDRSVPPRQEKTLAGATARGEGTNAVGEGVEGIEIVNEPEGMPASEPAHPQPRFSEHAGRPPLHDERSEPDAMEVVGVRDHHGRLRAAQREAGAPDAPGVVRMNEHRSRSQRRKSEGGGLRRQSEGRGKSSGRGSGEMDRRHSDKGPGRVTSPVRHTSNT</sequence>
<dbReference type="OrthoDB" id="4838853at2759"/>
<feature type="region of interest" description="Disordered" evidence="1">
    <location>
        <begin position="72"/>
        <end position="105"/>
    </location>
</feature>
<evidence type="ECO:0000313" key="3">
    <source>
        <dbReference type="EMBL" id="TRM58632.1"/>
    </source>
</evidence>
<keyword evidence="2" id="KW-1133">Transmembrane helix</keyword>
<feature type="region of interest" description="Disordered" evidence="1">
    <location>
        <begin position="575"/>
        <end position="648"/>
    </location>
</feature>
<dbReference type="AlphaFoldDB" id="A0A550C1F3"/>
<feature type="transmembrane region" description="Helical" evidence="2">
    <location>
        <begin position="130"/>
        <end position="152"/>
    </location>
</feature>
<protein>
    <submittedName>
        <fullName evidence="3">Uncharacterized protein</fullName>
    </submittedName>
</protein>
<feature type="region of interest" description="Disordered" evidence="1">
    <location>
        <begin position="1"/>
        <end position="52"/>
    </location>
</feature>
<feature type="compositionally biased region" description="Basic and acidic residues" evidence="1">
    <location>
        <begin position="591"/>
        <end position="604"/>
    </location>
</feature>
<dbReference type="EMBL" id="VDMD01000034">
    <property type="protein sequence ID" value="TRM58632.1"/>
    <property type="molecule type" value="Genomic_DNA"/>
</dbReference>
<feature type="transmembrane region" description="Helical" evidence="2">
    <location>
        <begin position="205"/>
        <end position="227"/>
    </location>
</feature>
<feature type="transmembrane region" description="Helical" evidence="2">
    <location>
        <begin position="429"/>
        <end position="451"/>
    </location>
</feature>
<gene>
    <name evidence="3" type="ORF">BD626DRAFT_181592</name>
</gene>
<feature type="transmembrane region" description="Helical" evidence="2">
    <location>
        <begin position="233"/>
        <end position="255"/>
    </location>
</feature>
<keyword evidence="4" id="KW-1185">Reference proteome</keyword>
<keyword evidence="2" id="KW-0472">Membrane</keyword>
<organism evidence="3 4">
    <name type="scientific">Schizophyllum amplum</name>
    <dbReference type="NCBI Taxonomy" id="97359"/>
    <lineage>
        <taxon>Eukaryota</taxon>
        <taxon>Fungi</taxon>
        <taxon>Dikarya</taxon>
        <taxon>Basidiomycota</taxon>
        <taxon>Agaricomycotina</taxon>
        <taxon>Agaricomycetes</taxon>
        <taxon>Agaricomycetidae</taxon>
        <taxon>Agaricales</taxon>
        <taxon>Schizophyllaceae</taxon>
        <taxon>Schizophyllum</taxon>
    </lineage>
</organism>
<evidence type="ECO:0000256" key="2">
    <source>
        <dbReference type="SAM" id="Phobius"/>
    </source>
</evidence>
<feature type="compositionally biased region" description="Low complexity" evidence="1">
    <location>
        <begin position="514"/>
        <end position="524"/>
    </location>
</feature>
<accession>A0A550C1F3</accession>
<evidence type="ECO:0000256" key="1">
    <source>
        <dbReference type="SAM" id="MobiDB-lite"/>
    </source>
</evidence>
<reference evidence="3 4" key="1">
    <citation type="journal article" date="2019" name="New Phytol.">
        <title>Comparative genomics reveals unique wood-decay strategies and fruiting body development in the Schizophyllaceae.</title>
        <authorList>
            <person name="Almasi E."/>
            <person name="Sahu N."/>
            <person name="Krizsan K."/>
            <person name="Balint B."/>
            <person name="Kovacs G.M."/>
            <person name="Kiss B."/>
            <person name="Cseklye J."/>
            <person name="Drula E."/>
            <person name="Henrissat B."/>
            <person name="Nagy I."/>
            <person name="Chovatia M."/>
            <person name="Adam C."/>
            <person name="LaButti K."/>
            <person name="Lipzen A."/>
            <person name="Riley R."/>
            <person name="Grigoriev I.V."/>
            <person name="Nagy L.G."/>
        </authorList>
    </citation>
    <scope>NUCLEOTIDE SEQUENCE [LARGE SCALE GENOMIC DNA]</scope>
    <source>
        <strain evidence="3 4">NL-1724</strain>
    </source>
</reference>
<proteinExistence type="predicted"/>
<feature type="transmembrane region" description="Helical" evidence="2">
    <location>
        <begin position="403"/>
        <end position="423"/>
    </location>
</feature>